<feature type="compositionally biased region" description="Basic and acidic residues" evidence="1">
    <location>
        <begin position="20"/>
        <end position="42"/>
    </location>
</feature>
<evidence type="ECO:0000313" key="3">
    <source>
        <dbReference type="Proteomes" id="UP001524642"/>
    </source>
</evidence>
<gene>
    <name evidence="2" type="ORF">NRP21_18685</name>
</gene>
<proteinExistence type="predicted"/>
<protein>
    <submittedName>
        <fullName evidence="2">Uncharacterized protein</fullName>
    </submittedName>
</protein>
<reference evidence="2 3" key="1">
    <citation type="submission" date="2022-06" db="EMBL/GenBank/DDBJ databases">
        <title>Roseomonas CN29.</title>
        <authorList>
            <person name="Cheng Y."/>
            <person name="He X."/>
        </authorList>
    </citation>
    <scope>NUCLEOTIDE SEQUENCE [LARGE SCALE GENOMIC DNA]</scope>
    <source>
        <strain evidence="2 3">CN29</strain>
    </source>
</reference>
<feature type="compositionally biased region" description="Basic and acidic residues" evidence="1">
    <location>
        <begin position="1"/>
        <end position="12"/>
    </location>
</feature>
<evidence type="ECO:0000256" key="1">
    <source>
        <dbReference type="SAM" id="MobiDB-lite"/>
    </source>
</evidence>
<sequence>MTEVRFPWDEAAVRPPRSRAKPDAPKRPRGRPKEVRSVDRDTVGSAATPSLAELPTAERLGGEGAVEHTEWRPFRLTVGGPAETVAAFAAAAEGPGVTPWQIDFAAMEEDVFHRLASRYPRTGRLSLDGCRVFAAQLRERSEERHRRVLAAAEASRARPLDLHALLPVPAAILTLGPDHPDARRWLRTHWGTEELRRVERFSAPTARRAKGQAELRFGFFAADTGPAAAVRRLARTWPDLQLDLQLATGGAG</sequence>
<evidence type="ECO:0000313" key="2">
    <source>
        <dbReference type="EMBL" id="MCR0984086.1"/>
    </source>
</evidence>
<organism evidence="2 3">
    <name type="scientific">Roseomonas populi</name>
    <dbReference type="NCBI Taxonomy" id="3121582"/>
    <lineage>
        <taxon>Bacteria</taxon>
        <taxon>Pseudomonadati</taxon>
        <taxon>Pseudomonadota</taxon>
        <taxon>Alphaproteobacteria</taxon>
        <taxon>Acetobacterales</taxon>
        <taxon>Roseomonadaceae</taxon>
        <taxon>Roseomonas</taxon>
    </lineage>
</organism>
<name>A0ABT1X7K1_9PROT</name>
<dbReference type="EMBL" id="JANJOU010000018">
    <property type="protein sequence ID" value="MCR0984086.1"/>
    <property type="molecule type" value="Genomic_DNA"/>
</dbReference>
<keyword evidence="3" id="KW-1185">Reference proteome</keyword>
<feature type="region of interest" description="Disordered" evidence="1">
    <location>
        <begin position="1"/>
        <end position="66"/>
    </location>
</feature>
<accession>A0ABT1X7K1</accession>
<comment type="caution">
    <text evidence="2">The sequence shown here is derived from an EMBL/GenBank/DDBJ whole genome shotgun (WGS) entry which is preliminary data.</text>
</comment>
<dbReference type="RefSeq" id="WP_257717743.1">
    <property type="nucleotide sequence ID" value="NZ_JANJOU010000018.1"/>
</dbReference>
<dbReference type="Proteomes" id="UP001524642">
    <property type="component" value="Unassembled WGS sequence"/>
</dbReference>